<keyword evidence="8" id="KW-0479">Metal-binding</keyword>
<feature type="compositionally biased region" description="Low complexity" evidence="15">
    <location>
        <begin position="315"/>
        <end position="386"/>
    </location>
</feature>
<evidence type="ECO:0000256" key="14">
    <source>
        <dbReference type="ARBA" id="ARBA00023136"/>
    </source>
</evidence>
<keyword evidence="13" id="KW-0496">Mitochondrion</keyword>
<feature type="compositionally biased region" description="Low complexity" evidence="15">
    <location>
        <begin position="294"/>
        <end position="305"/>
    </location>
</feature>
<feature type="region of interest" description="Disordered" evidence="15">
    <location>
        <begin position="1"/>
        <end position="42"/>
    </location>
</feature>
<evidence type="ECO:0000256" key="8">
    <source>
        <dbReference type="ARBA" id="ARBA00022723"/>
    </source>
</evidence>
<dbReference type="GO" id="GO:0004519">
    <property type="term" value="F:endonuclease activity"/>
    <property type="evidence" value="ECO:0007669"/>
    <property type="project" value="UniProtKB-KW"/>
</dbReference>
<keyword evidence="9" id="KW-0255">Endonuclease</keyword>
<dbReference type="SMART" id="SM00318">
    <property type="entry name" value="SNc"/>
    <property type="match status" value="1"/>
</dbReference>
<evidence type="ECO:0000256" key="6">
    <source>
        <dbReference type="ARBA" id="ARBA00022692"/>
    </source>
</evidence>
<dbReference type="GO" id="GO:0046872">
    <property type="term" value="F:metal ion binding"/>
    <property type="evidence" value="ECO:0007669"/>
    <property type="project" value="UniProtKB-KW"/>
</dbReference>
<keyword evidence="10" id="KW-0378">Hydrolase</keyword>
<evidence type="ECO:0000256" key="13">
    <source>
        <dbReference type="ARBA" id="ARBA00023128"/>
    </source>
</evidence>
<comment type="similarity">
    <text evidence="3">Belongs to the LCL3 family.</text>
</comment>
<dbReference type="FunFam" id="2.40.50.90:FF:000029">
    <property type="entry name" value="Probable endonuclease lcl3"/>
    <property type="match status" value="1"/>
</dbReference>
<keyword evidence="14" id="KW-0472">Membrane</keyword>
<feature type="compositionally biased region" description="Low complexity" evidence="15">
    <location>
        <begin position="14"/>
        <end position="39"/>
    </location>
</feature>
<evidence type="ECO:0000256" key="3">
    <source>
        <dbReference type="ARBA" id="ARBA00005435"/>
    </source>
</evidence>
<keyword evidence="6" id="KW-0812">Transmembrane</keyword>
<comment type="subcellular location">
    <subcellularLocation>
        <location evidence="1">Membrane</location>
        <topology evidence="1">Single-pass membrane protein</topology>
    </subcellularLocation>
    <subcellularLocation>
        <location evidence="2">Mitochondrion</location>
    </subcellularLocation>
</comment>
<protein>
    <recommendedName>
        <fullName evidence="4">Probable endonuclease LCL3</fullName>
    </recommendedName>
    <alternativeName>
        <fullName evidence="5">Probable endonuclease lcl3</fullName>
    </alternativeName>
</protein>
<dbReference type="FunCoup" id="F0XR47">
    <property type="interactions" value="9"/>
</dbReference>
<feature type="region of interest" description="Disordered" evidence="15">
    <location>
        <begin position="286"/>
        <end position="396"/>
    </location>
</feature>
<evidence type="ECO:0000256" key="12">
    <source>
        <dbReference type="ARBA" id="ARBA00022989"/>
    </source>
</evidence>
<evidence type="ECO:0000256" key="2">
    <source>
        <dbReference type="ARBA" id="ARBA00004173"/>
    </source>
</evidence>
<reference evidence="17 18" key="1">
    <citation type="journal article" date="2011" name="Proc. Natl. Acad. Sci. U.S.A.">
        <title>Genome and transcriptome analyses of the mountain pine beetle-fungal symbiont Grosmannia clavigera, a lodgepole pine pathogen.</title>
        <authorList>
            <person name="DiGuistini S."/>
            <person name="Wang Y."/>
            <person name="Liao N.Y."/>
            <person name="Taylor G."/>
            <person name="Tanguay P."/>
            <person name="Feau N."/>
            <person name="Henrissat B."/>
            <person name="Chan S.K."/>
            <person name="Hesse-Orce U."/>
            <person name="Alamouti S.M."/>
            <person name="Tsui C.K.M."/>
            <person name="Docking R.T."/>
            <person name="Levasseur A."/>
            <person name="Haridas S."/>
            <person name="Robertson G."/>
            <person name="Birol I."/>
            <person name="Holt R.A."/>
            <person name="Marra M.A."/>
            <person name="Hamelin R.C."/>
            <person name="Hirst M."/>
            <person name="Jones S.J.M."/>
            <person name="Bohlmann J."/>
            <person name="Breuil C."/>
        </authorList>
    </citation>
    <scope>NUCLEOTIDE SEQUENCE [LARGE SCALE GENOMIC DNA]</scope>
    <source>
        <strain evidence="18">kw1407 / UAMH 11150</strain>
    </source>
</reference>
<evidence type="ECO:0000256" key="7">
    <source>
        <dbReference type="ARBA" id="ARBA00022722"/>
    </source>
</evidence>
<dbReference type="PANTHER" id="PTHR12302">
    <property type="entry name" value="EBNA2 BINDING PROTEIN P100"/>
    <property type="match status" value="1"/>
</dbReference>
<dbReference type="GO" id="GO:0016787">
    <property type="term" value="F:hydrolase activity"/>
    <property type="evidence" value="ECO:0007669"/>
    <property type="project" value="UniProtKB-KW"/>
</dbReference>
<evidence type="ECO:0000259" key="16">
    <source>
        <dbReference type="PROSITE" id="PS50830"/>
    </source>
</evidence>
<dbReference type="Proteomes" id="UP000007796">
    <property type="component" value="Unassembled WGS sequence"/>
</dbReference>
<keyword evidence="12" id="KW-1133">Transmembrane helix</keyword>
<dbReference type="EMBL" id="GL629807">
    <property type="protein sequence ID" value="EFW99837.1"/>
    <property type="molecule type" value="Genomic_DNA"/>
</dbReference>
<proteinExistence type="inferred from homology"/>
<keyword evidence="18" id="KW-1185">Reference proteome</keyword>
<dbReference type="Gene3D" id="2.40.50.90">
    <property type="match status" value="1"/>
</dbReference>
<dbReference type="GeneID" id="25974440"/>
<dbReference type="AlphaFoldDB" id="F0XR47"/>
<evidence type="ECO:0000313" key="18">
    <source>
        <dbReference type="Proteomes" id="UP000007796"/>
    </source>
</evidence>
<keyword evidence="11" id="KW-0106">Calcium</keyword>
<dbReference type="PANTHER" id="PTHR12302:SF3">
    <property type="entry name" value="SERINE_THREONINE-PROTEIN KINASE 31"/>
    <property type="match status" value="1"/>
</dbReference>
<feature type="domain" description="TNase-like" evidence="16">
    <location>
        <begin position="108"/>
        <end position="267"/>
    </location>
</feature>
<gene>
    <name evidence="17" type="ORF">CMQ_155</name>
</gene>
<dbReference type="GO" id="GO:0005739">
    <property type="term" value="C:mitochondrion"/>
    <property type="evidence" value="ECO:0007669"/>
    <property type="project" value="UniProtKB-SubCell"/>
</dbReference>
<dbReference type="eggNOG" id="ENOG502S1U4">
    <property type="taxonomic scope" value="Eukaryota"/>
</dbReference>
<dbReference type="OrthoDB" id="430293at2759"/>
<organism evidence="18">
    <name type="scientific">Grosmannia clavigera (strain kw1407 / UAMH 11150)</name>
    <name type="common">Blue stain fungus</name>
    <name type="synonym">Graphiocladiella clavigera</name>
    <dbReference type="NCBI Taxonomy" id="655863"/>
    <lineage>
        <taxon>Eukaryota</taxon>
        <taxon>Fungi</taxon>
        <taxon>Dikarya</taxon>
        <taxon>Ascomycota</taxon>
        <taxon>Pezizomycotina</taxon>
        <taxon>Sordariomycetes</taxon>
        <taxon>Sordariomycetidae</taxon>
        <taxon>Ophiostomatales</taxon>
        <taxon>Ophiostomataceae</taxon>
        <taxon>Leptographium</taxon>
    </lineage>
</organism>
<dbReference type="HOGENOM" id="CLU_046484_0_2_1"/>
<evidence type="ECO:0000256" key="9">
    <source>
        <dbReference type="ARBA" id="ARBA00022759"/>
    </source>
</evidence>
<evidence type="ECO:0000313" key="17">
    <source>
        <dbReference type="EMBL" id="EFW99837.1"/>
    </source>
</evidence>
<evidence type="ECO:0000256" key="4">
    <source>
        <dbReference type="ARBA" id="ARBA00013404"/>
    </source>
</evidence>
<dbReference type="Pfam" id="PF00565">
    <property type="entry name" value="SNase"/>
    <property type="match status" value="1"/>
</dbReference>
<dbReference type="GO" id="GO:0016020">
    <property type="term" value="C:membrane"/>
    <property type="evidence" value="ECO:0007669"/>
    <property type="project" value="UniProtKB-SubCell"/>
</dbReference>
<evidence type="ECO:0000256" key="15">
    <source>
        <dbReference type="SAM" id="MobiDB-lite"/>
    </source>
</evidence>
<dbReference type="InterPro" id="IPR016071">
    <property type="entry name" value="Staphylococal_nuclease_OB-fold"/>
</dbReference>
<evidence type="ECO:0000256" key="11">
    <source>
        <dbReference type="ARBA" id="ARBA00022837"/>
    </source>
</evidence>
<sequence length="396" mass="42275">MRWPWNGDGSKEGATAAVSSPTSSSSASADLSSPSSSSSFTELPPVKQLVSWTESLKEANWEHYKDPQAWVTPTLAVGAALGFSAFYRSYLRRIPSTNHIQPRYFRRRSLLGKVTSVGDGDNFHLYHTPGGWLAGWGWLRKVPSYRKDLKGKTISVRIAGVDAPECAHFGRPAQPYSGEALDFLTSYLLGRRVRVYLFRQDQYERVVARVVVRRFLFFRSDVGLAMLKRGLATCYEAKTGVEFGGREAQYRVAEVRARTRKRGLWAGSAGKGGIETPREYKTRMAVQDAEKGHTTTTAPTTAAPKPALPAPAATPPAAVASSAKPSAPATVKPSTTGGTSSTSTFSAGTAAKITSPAAKPHTTAPHASSSSSSTSPSAPPASAAASWAKGVPGQKL</sequence>
<dbReference type="RefSeq" id="XP_014169252.1">
    <property type="nucleotide sequence ID" value="XM_014313777.1"/>
</dbReference>
<dbReference type="PROSITE" id="PS50830">
    <property type="entry name" value="TNASE_3"/>
    <property type="match status" value="1"/>
</dbReference>
<evidence type="ECO:0000256" key="10">
    <source>
        <dbReference type="ARBA" id="ARBA00022801"/>
    </source>
</evidence>
<dbReference type="InParanoid" id="F0XR47"/>
<evidence type="ECO:0000256" key="1">
    <source>
        <dbReference type="ARBA" id="ARBA00004167"/>
    </source>
</evidence>
<dbReference type="InterPro" id="IPR035437">
    <property type="entry name" value="SNase_OB-fold_sf"/>
</dbReference>
<name>F0XR47_GROCL</name>
<accession>F0XR47</accession>
<evidence type="ECO:0000256" key="5">
    <source>
        <dbReference type="ARBA" id="ARBA00014651"/>
    </source>
</evidence>
<dbReference type="SUPFAM" id="SSF50199">
    <property type="entry name" value="Staphylococcal nuclease"/>
    <property type="match status" value="1"/>
</dbReference>
<dbReference type="STRING" id="655863.F0XR47"/>
<keyword evidence="7" id="KW-0540">Nuclease</keyword>